<feature type="compositionally biased region" description="Gly residues" evidence="10">
    <location>
        <begin position="224"/>
        <end position="233"/>
    </location>
</feature>
<dbReference type="NCBIfam" id="TIGR04056">
    <property type="entry name" value="OMP_RagA_SusC"/>
    <property type="match status" value="1"/>
</dbReference>
<dbReference type="InterPro" id="IPR023997">
    <property type="entry name" value="TonB-dep_OMP_SusC/RagA_CS"/>
</dbReference>
<feature type="region of interest" description="Disordered" evidence="10">
    <location>
        <begin position="209"/>
        <end position="233"/>
    </location>
</feature>
<dbReference type="InterPro" id="IPR039426">
    <property type="entry name" value="TonB-dep_rcpt-like"/>
</dbReference>
<evidence type="ECO:0000259" key="12">
    <source>
        <dbReference type="Pfam" id="PF00593"/>
    </source>
</evidence>
<keyword evidence="4 8" id="KW-0812">Transmembrane</keyword>
<evidence type="ECO:0000259" key="13">
    <source>
        <dbReference type="Pfam" id="PF07715"/>
    </source>
</evidence>
<evidence type="ECO:0000256" key="5">
    <source>
        <dbReference type="ARBA" id="ARBA00023077"/>
    </source>
</evidence>
<evidence type="ECO:0000313" key="15">
    <source>
        <dbReference type="Proteomes" id="UP000664034"/>
    </source>
</evidence>
<protein>
    <submittedName>
        <fullName evidence="14">SusC/RagA family TonB-linked outer membrane protein</fullName>
    </submittedName>
</protein>
<feature type="domain" description="TonB-dependent receptor plug" evidence="13">
    <location>
        <begin position="139"/>
        <end position="273"/>
    </location>
</feature>
<evidence type="ECO:0000256" key="2">
    <source>
        <dbReference type="ARBA" id="ARBA00022448"/>
    </source>
</evidence>
<dbReference type="Pfam" id="PF00593">
    <property type="entry name" value="TonB_dep_Rec_b-barrel"/>
    <property type="match status" value="1"/>
</dbReference>
<dbReference type="SUPFAM" id="SSF49464">
    <property type="entry name" value="Carboxypeptidase regulatory domain-like"/>
    <property type="match status" value="1"/>
</dbReference>
<dbReference type="Gene3D" id="2.60.40.1120">
    <property type="entry name" value="Carboxypeptidase-like, regulatory domain"/>
    <property type="match status" value="1"/>
</dbReference>
<dbReference type="InterPro" id="IPR012910">
    <property type="entry name" value="Plug_dom"/>
</dbReference>
<dbReference type="InterPro" id="IPR000531">
    <property type="entry name" value="Beta-barrel_TonB"/>
</dbReference>
<dbReference type="PROSITE" id="PS52016">
    <property type="entry name" value="TONB_DEPENDENT_REC_3"/>
    <property type="match status" value="1"/>
</dbReference>
<feature type="signal peptide" evidence="11">
    <location>
        <begin position="1"/>
        <end position="44"/>
    </location>
</feature>
<evidence type="ECO:0000256" key="6">
    <source>
        <dbReference type="ARBA" id="ARBA00023136"/>
    </source>
</evidence>
<dbReference type="Pfam" id="PF07715">
    <property type="entry name" value="Plug"/>
    <property type="match status" value="1"/>
</dbReference>
<evidence type="ECO:0000313" key="14">
    <source>
        <dbReference type="EMBL" id="MBO0938014.1"/>
    </source>
</evidence>
<dbReference type="Pfam" id="PF13715">
    <property type="entry name" value="CarbopepD_reg_2"/>
    <property type="match status" value="1"/>
</dbReference>
<dbReference type="EMBL" id="JAFMYV010000008">
    <property type="protein sequence ID" value="MBO0938014.1"/>
    <property type="molecule type" value="Genomic_DNA"/>
</dbReference>
<dbReference type="InterPro" id="IPR008969">
    <property type="entry name" value="CarboxyPept-like_regulatory"/>
</dbReference>
<keyword evidence="15" id="KW-1185">Reference proteome</keyword>
<evidence type="ECO:0000256" key="11">
    <source>
        <dbReference type="SAM" id="SignalP"/>
    </source>
</evidence>
<evidence type="ECO:0000256" key="7">
    <source>
        <dbReference type="ARBA" id="ARBA00023237"/>
    </source>
</evidence>
<dbReference type="NCBIfam" id="TIGR04057">
    <property type="entry name" value="SusC_RagA_signa"/>
    <property type="match status" value="1"/>
</dbReference>
<dbReference type="InterPro" id="IPR036942">
    <property type="entry name" value="Beta-barrel_TonB_sf"/>
</dbReference>
<comment type="similarity">
    <text evidence="8 9">Belongs to the TonB-dependent receptor family.</text>
</comment>
<feature type="chain" id="PRO_5037198849" evidence="11">
    <location>
        <begin position="45"/>
        <end position="1033"/>
    </location>
</feature>
<keyword evidence="7 8" id="KW-0998">Cell outer membrane</keyword>
<comment type="subcellular location">
    <subcellularLocation>
        <location evidence="1 8">Cell outer membrane</location>
        <topology evidence="1 8">Multi-pass membrane protein</topology>
    </subcellularLocation>
</comment>
<name>A0A939GFG1_9BACT</name>
<feature type="domain" description="TonB-dependent receptor-like beta-barrel" evidence="12">
    <location>
        <begin position="432"/>
        <end position="987"/>
    </location>
</feature>
<dbReference type="FunFam" id="2.170.130.10:FF:000008">
    <property type="entry name" value="SusC/RagA family TonB-linked outer membrane protein"/>
    <property type="match status" value="1"/>
</dbReference>
<keyword evidence="3 8" id="KW-1134">Transmembrane beta strand</keyword>
<gene>
    <name evidence="14" type="ORF">J2I47_15770</name>
</gene>
<dbReference type="Gene3D" id="2.40.170.20">
    <property type="entry name" value="TonB-dependent receptor, beta-barrel domain"/>
    <property type="match status" value="1"/>
</dbReference>
<dbReference type="Proteomes" id="UP000664034">
    <property type="component" value="Unassembled WGS sequence"/>
</dbReference>
<comment type="caution">
    <text evidence="14">The sequence shown here is derived from an EMBL/GenBank/DDBJ whole genome shotgun (WGS) entry which is preliminary data.</text>
</comment>
<sequence>MKNKSYSTVGLTAYSPPQGLMTRLTNLWIAVTLLFMVSTSAAFAQEAAVTGKVTDGAGSIGLPGVTVQVKGETRGTTTDVDGKYRLTNVGSGATLVFSSIGYTTQEVAVGNRQTIDVALAEDNKTLSEVVVVGYGSQRQKDVTGSVESIGAKDFNKGVISSPEQLLQGRVAGVQITPSSGEPGAPINIQIRGTSSLRGGNNPLFVVDGVPLDNGTPSNGDPNNGAGGTPDFGGGSSAARNPLAFLNPADIENISVLKDASAAAIYGSRGANGVVLITTRKGRAGSNSLSFSASTAFSGALKRYNVLDAPAFLSGVQAAGGDISGAVNQKGNTNWQDQILRNSVSQIYNIGFGGGTQDTRYYLSLGYQDQQGIVRNSSQQRITGRINASHELFNDKVIIDLNATTSGLNDRYILNGDNAGFQGNLIGAAIQANPTYPVTNADGSFFQPGGDFRNPAAILAYDNDRGTTSRTLANASVTWKILDGLSAKANFGIDNTNSNRQTSLDSRLNGQFNLAIIPGLANVNIFRDNTTGLGGAAYIQNTARTSRLVEYTLNYNKKLGPGSLDALAGFSYQIFQNKGNYVAAGNFPFDESQISYVDNIGSANANNRTSFGGGSSRSQNELQSYFGRVNYNINDKYLVTGTLRVDGSSRFGINNKYGAFPSLAVAWRLSQESFVPKNVFDDLKLRLNYGVTGNQDFAGGASKIIFNYNSNGSTTQLNNPNPNLKWEQNETIGAGIDFSLLKGRLGGSIDYFHKSVSNTLFQVFYAQPAPVNFQWVNLPGQIINAGVELNLNYQAVQSQKLTWEVLYNMTFLNNTVRNFGTVVPTGGINGQGLSGAYAQTIQDGYPIFSFVLPTFSGFDSNGFATYADNGVSTIHGSPLPKMRLGLTNNFTFGRWNASLFFNGQFGGFIYNNTANALFLKGALKNGRNVLTDVASSPENGLNSGAVSTRFLEKSDFIRLTNASIGYSFNLPQGGFAKTLGVSVAGQNLLLFTGYTGLNPDVNTVKYYNNIPSLGIDYTPYPTARTVTIGLNVGF</sequence>
<proteinExistence type="inferred from homology"/>
<evidence type="ECO:0000256" key="10">
    <source>
        <dbReference type="SAM" id="MobiDB-lite"/>
    </source>
</evidence>
<accession>A0A939GFG1</accession>
<keyword evidence="11" id="KW-0732">Signal</keyword>
<organism evidence="14 15">
    <name type="scientific">Fibrella rubiginis</name>
    <dbReference type="NCBI Taxonomy" id="2817060"/>
    <lineage>
        <taxon>Bacteria</taxon>
        <taxon>Pseudomonadati</taxon>
        <taxon>Bacteroidota</taxon>
        <taxon>Cytophagia</taxon>
        <taxon>Cytophagales</taxon>
        <taxon>Spirosomataceae</taxon>
        <taxon>Fibrella</taxon>
    </lineage>
</organism>
<dbReference type="InterPro" id="IPR023996">
    <property type="entry name" value="TonB-dep_OMP_SusC/RagA"/>
</dbReference>
<dbReference type="RefSeq" id="WP_207365559.1">
    <property type="nucleotide sequence ID" value="NZ_JAFMYV010000008.1"/>
</dbReference>
<keyword evidence="2 8" id="KW-0813">Transport</keyword>
<evidence type="ECO:0000256" key="4">
    <source>
        <dbReference type="ARBA" id="ARBA00022692"/>
    </source>
</evidence>
<reference evidence="14" key="1">
    <citation type="submission" date="2021-03" db="EMBL/GenBank/DDBJ databases">
        <title>Fibrella sp. HMF5335 genome sequencing and assembly.</title>
        <authorList>
            <person name="Kang H."/>
            <person name="Kim H."/>
            <person name="Bae S."/>
            <person name="Joh K."/>
        </authorList>
    </citation>
    <scope>NUCLEOTIDE SEQUENCE</scope>
    <source>
        <strain evidence="14">HMF5335</strain>
    </source>
</reference>
<dbReference type="InterPro" id="IPR037066">
    <property type="entry name" value="Plug_dom_sf"/>
</dbReference>
<keyword evidence="5 9" id="KW-0798">TonB box</keyword>
<keyword evidence="6 8" id="KW-0472">Membrane</keyword>
<evidence type="ECO:0000256" key="3">
    <source>
        <dbReference type="ARBA" id="ARBA00022452"/>
    </source>
</evidence>
<evidence type="ECO:0000256" key="9">
    <source>
        <dbReference type="RuleBase" id="RU003357"/>
    </source>
</evidence>
<dbReference type="Gene3D" id="2.170.130.10">
    <property type="entry name" value="TonB-dependent receptor, plug domain"/>
    <property type="match status" value="1"/>
</dbReference>
<evidence type="ECO:0000256" key="1">
    <source>
        <dbReference type="ARBA" id="ARBA00004571"/>
    </source>
</evidence>
<dbReference type="GO" id="GO:0009279">
    <property type="term" value="C:cell outer membrane"/>
    <property type="evidence" value="ECO:0007669"/>
    <property type="project" value="UniProtKB-SubCell"/>
</dbReference>
<dbReference type="AlphaFoldDB" id="A0A939GFG1"/>
<dbReference type="SUPFAM" id="SSF56935">
    <property type="entry name" value="Porins"/>
    <property type="match status" value="1"/>
</dbReference>
<evidence type="ECO:0000256" key="8">
    <source>
        <dbReference type="PROSITE-ProRule" id="PRU01360"/>
    </source>
</evidence>